<feature type="domain" description="Ubiquitin-like" evidence="1">
    <location>
        <begin position="186"/>
        <end position="223"/>
    </location>
</feature>
<dbReference type="AlphaFoldDB" id="A0A816QI99"/>
<dbReference type="EMBL" id="HG994370">
    <property type="protein sequence ID" value="CAF2060765.1"/>
    <property type="molecule type" value="Genomic_DNA"/>
</dbReference>
<dbReference type="InterPro" id="IPR029071">
    <property type="entry name" value="Ubiquitin-like_domsf"/>
</dbReference>
<gene>
    <name evidence="2" type="ORF">DARMORV10_C06P31640.1</name>
</gene>
<evidence type="ECO:0000313" key="2">
    <source>
        <dbReference type="EMBL" id="CAF2060765.1"/>
    </source>
</evidence>
<dbReference type="Pfam" id="PF00240">
    <property type="entry name" value="ubiquitin"/>
    <property type="match status" value="1"/>
</dbReference>
<sequence length="253" mass="30010">MSLHKNTSAVWILDMCFDLTRFKTVTIPTVSFYFRDSTKRSTDLCFMEKLFLQSLYKVRNKPFHKYFQWSFHNCCLSLQVVVCVSETNPLIIYLMDVEKLLEVLVPEDDIQEVAEGVSALFPYNIEIRPPEEESQLLSWKNRLEDDMKMVQFQDNKNQSIPHEPQWLSIIASLQGYKNCGGRQHKSDNIDRMKEHVEEKESIPPVQQRLIYARKQLADGKRLQLSKKLRQTLIRFSFIHISLWFYQQEDSKYS</sequence>
<protein>
    <submittedName>
        <fullName evidence="2">(rape) hypothetical protein</fullName>
    </submittedName>
</protein>
<evidence type="ECO:0000259" key="1">
    <source>
        <dbReference type="PROSITE" id="PS50053"/>
    </source>
</evidence>
<dbReference type="Proteomes" id="UP001295469">
    <property type="component" value="Chromosome C06"/>
</dbReference>
<dbReference type="PRINTS" id="PR00348">
    <property type="entry name" value="UBIQUITIN"/>
</dbReference>
<proteinExistence type="predicted"/>
<name>A0A816QI99_BRANA</name>
<dbReference type="InterPro" id="IPR000626">
    <property type="entry name" value="Ubiquitin-like_dom"/>
</dbReference>
<dbReference type="InterPro" id="IPR019956">
    <property type="entry name" value="Ubiquitin_dom"/>
</dbReference>
<dbReference type="Gene3D" id="3.10.20.90">
    <property type="entry name" value="Phosphatidylinositol 3-kinase Catalytic Subunit, Chain A, domain 1"/>
    <property type="match status" value="1"/>
</dbReference>
<dbReference type="SUPFAM" id="SSF54236">
    <property type="entry name" value="Ubiquitin-like"/>
    <property type="match status" value="1"/>
</dbReference>
<accession>A0A816QI99</accession>
<dbReference type="PROSITE" id="PS50053">
    <property type="entry name" value="UBIQUITIN_2"/>
    <property type="match status" value="1"/>
</dbReference>
<organism evidence="2">
    <name type="scientific">Brassica napus</name>
    <name type="common">Rape</name>
    <dbReference type="NCBI Taxonomy" id="3708"/>
    <lineage>
        <taxon>Eukaryota</taxon>
        <taxon>Viridiplantae</taxon>
        <taxon>Streptophyta</taxon>
        <taxon>Embryophyta</taxon>
        <taxon>Tracheophyta</taxon>
        <taxon>Spermatophyta</taxon>
        <taxon>Magnoliopsida</taxon>
        <taxon>eudicotyledons</taxon>
        <taxon>Gunneridae</taxon>
        <taxon>Pentapetalae</taxon>
        <taxon>rosids</taxon>
        <taxon>malvids</taxon>
        <taxon>Brassicales</taxon>
        <taxon>Brassicaceae</taxon>
        <taxon>Brassiceae</taxon>
        <taxon>Brassica</taxon>
    </lineage>
</organism>
<reference evidence="2" key="1">
    <citation type="submission" date="2021-01" db="EMBL/GenBank/DDBJ databases">
        <authorList>
            <consortium name="Genoscope - CEA"/>
            <person name="William W."/>
        </authorList>
    </citation>
    <scope>NUCLEOTIDE SEQUENCE</scope>
</reference>